<gene>
    <name evidence="2" type="ORF">TCAL_09069</name>
</gene>
<dbReference type="AlphaFoldDB" id="A0A553NR31"/>
<dbReference type="EMBL" id="VCGU01000011">
    <property type="protein sequence ID" value="TRY67902.1"/>
    <property type="molecule type" value="Genomic_DNA"/>
</dbReference>
<evidence type="ECO:0000256" key="1">
    <source>
        <dbReference type="SAM" id="SignalP"/>
    </source>
</evidence>
<name>A0A553NR31_TIGCA</name>
<accession>A0A553NR31</accession>
<feature type="chain" id="PRO_5022012249" evidence="1">
    <location>
        <begin position="21"/>
        <end position="226"/>
    </location>
</feature>
<organism evidence="2 3">
    <name type="scientific">Tigriopus californicus</name>
    <name type="common">Marine copepod</name>
    <dbReference type="NCBI Taxonomy" id="6832"/>
    <lineage>
        <taxon>Eukaryota</taxon>
        <taxon>Metazoa</taxon>
        <taxon>Ecdysozoa</taxon>
        <taxon>Arthropoda</taxon>
        <taxon>Crustacea</taxon>
        <taxon>Multicrustacea</taxon>
        <taxon>Hexanauplia</taxon>
        <taxon>Copepoda</taxon>
        <taxon>Harpacticoida</taxon>
        <taxon>Harpacticidae</taxon>
        <taxon>Tigriopus</taxon>
    </lineage>
</organism>
<feature type="signal peptide" evidence="1">
    <location>
        <begin position="1"/>
        <end position="20"/>
    </location>
</feature>
<keyword evidence="3" id="KW-1185">Reference proteome</keyword>
<sequence length="226" mass="25495">MMAQFLVFLCLSATTLFVTASQFGLFLKSDLLNNPSTQPQFLVIKAPMNPWNNIGPSMQCAILCQGCHIFEVIDGFCALYKRISETNPPEPDPVITSGFKIHPKGQLPSKFWLLVFRLNSSDETFWPRDVVALNKDDPIAEKYSILDEMEDYKDQDSHFQFKLCYPGLSTSSCYRWSQSDNPLDITGQTKPSDFVYMSGPFPKHVHFHASVATSTSLRAILTPRLA</sequence>
<proteinExistence type="predicted"/>
<comment type="caution">
    <text evidence="2">The sequence shown here is derived from an EMBL/GenBank/DDBJ whole genome shotgun (WGS) entry which is preliminary data.</text>
</comment>
<evidence type="ECO:0000313" key="3">
    <source>
        <dbReference type="Proteomes" id="UP000318571"/>
    </source>
</evidence>
<keyword evidence="1" id="KW-0732">Signal</keyword>
<protein>
    <submittedName>
        <fullName evidence="2">Uncharacterized protein</fullName>
    </submittedName>
</protein>
<dbReference type="Proteomes" id="UP000318571">
    <property type="component" value="Chromosome 4"/>
</dbReference>
<evidence type="ECO:0000313" key="2">
    <source>
        <dbReference type="EMBL" id="TRY67902.1"/>
    </source>
</evidence>
<reference evidence="2 3" key="1">
    <citation type="journal article" date="2018" name="Nat. Ecol. Evol.">
        <title>Genomic signatures of mitonuclear coevolution across populations of Tigriopus californicus.</title>
        <authorList>
            <person name="Barreto F.S."/>
            <person name="Watson E.T."/>
            <person name="Lima T.G."/>
            <person name="Willett C.S."/>
            <person name="Edmands S."/>
            <person name="Li W."/>
            <person name="Burton R.S."/>
        </authorList>
    </citation>
    <scope>NUCLEOTIDE SEQUENCE [LARGE SCALE GENOMIC DNA]</scope>
    <source>
        <strain evidence="2 3">San Diego</strain>
    </source>
</reference>